<feature type="transmembrane region" description="Helical" evidence="1">
    <location>
        <begin position="12"/>
        <end position="32"/>
    </location>
</feature>
<feature type="transmembrane region" description="Helical" evidence="1">
    <location>
        <begin position="103"/>
        <end position="126"/>
    </location>
</feature>
<feature type="transmembrane region" description="Helical" evidence="1">
    <location>
        <begin position="175"/>
        <end position="191"/>
    </location>
</feature>
<keyword evidence="1" id="KW-0812">Transmembrane</keyword>
<organism evidence="3 4">
    <name type="scientific">Fulvivirga kasyanovii</name>
    <dbReference type="NCBI Taxonomy" id="396812"/>
    <lineage>
        <taxon>Bacteria</taxon>
        <taxon>Pseudomonadati</taxon>
        <taxon>Bacteroidota</taxon>
        <taxon>Cytophagia</taxon>
        <taxon>Cytophagales</taxon>
        <taxon>Fulvivirgaceae</taxon>
        <taxon>Fulvivirga</taxon>
    </lineage>
</organism>
<dbReference type="GO" id="GO:0008237">
    <property type="term" value="F:metallopeptidase activity"/>
    <property type="evidence" value="ECO:0007669"/>
    <property type="project" value="UniProtKB-KW"/>
</dbReference>
<feature type="domain" description="CAAX prenyl protease 2/Lysostaphin resistance protein A-like" evidence="2">
    <location>
        <begin position="140"/>
        <end position="232"/>
    </location>
</feature>
<evidence type="ECO:0000313" key="3">
    <source>
        <dbReference type="EMBL" id="MTI24084.1"/>
    </source>
</evidence>
<dbReference type="EMBL" id="SMLW01000362">
    <property type="protein sequence ID" value="MTI24084.1"/>
    <property type="molecule type" value="Genomic_DNA"/>
</dbReference>
<dbReference type="PANTHER" id="PTHR39430">
    <property type="entry name" value="MEMBRANE-ASSOCIATED PROTEASE-RELATED"/>
    <property type="match status" value="1"/>
</dbReference>
<evidence type="ECO:0000259" key="2">
    <source>
        <dbReference type="Pfam" id="PF02517"/>
    </source>
</evidence>
<keyword evidence="1" id="KW-1133">Transmembrane helix</keyword>
<gene>
    <name evidence="3" type="ORF">E1163_03905</name>
</gene>
<keyword evidence="3" id="KW-0378">Hydrolase</keyword>
<name>A0ABW9RJ43_9BACT</name>
<keyword evidence="4" id="KW-1185">Reference proteome</keyword>
<comment type="caution">
    <text evidence="3">The sequence shown here is derived from an EMBL/GenBank/DDBJ whole genome shotgun (WGS) entry which is preliminary data.</text>
</comment>
<keyword evidence="3" id="KW-0482">Metalloprotease</keyword>
<dbReference type="InterPro" id="IPR003675">
    <property type="entry name" value="Rce1/LyrA-like_dom"/>
</dbReference>
<sequence>MTNKHGLPNWARAVIFFVTYNIFIAIFLVVFYKVTFDLVFSDRSGNNIFLIVEQAIKEPEYSYLLAIQLFITALLTIVFLIFFKAALDPEIKNLLNTVKALHIIHFLKGFAISSVVISLSVFILWIKGEIVFSEANWPTNNTLTFLIIYVCVASVEEIVYRGYILTELTKSMGKWLSILISSLVFSLLHIFNDSFSLIPLLNLFLGGVFLSIIYLRYKSIWLIIGLHFGWNFTQGVILGFNVSGFDSTGILSWENIGDQHWTGGHFGLEGSLITLILLILLTPISLRMTPAKNNSQATLTGY</sequence>
<keyword evidence="3" id="KW-0645">Protease</keyword>
<evidence type="ECO:0000256" key="1">
    <source>
        <dbReference type="SAM" id="Phobius"/>
    </source>
</evidence>
<feature type="transmembrane region" description="Helical" evidence="1">
    <location>
        <begin position="197"/>
        <end position="215"/>
    </location>
</feature>
<feature type="transmembrane region" description="Helical" evidence="1">
    <location>
        <begin position="265"/>
        <end position="286"/>
    </location>
</feature>
<dbReference type="PANTHER" id="PTHR39430:SF1">
    <property type="entry name" value="PROTEASE"/>
    <property type="match status" value="1"/>
</dbReference>
<keyword evidence="1" id="KW-0472">Membrane</keyword>
<dbReference type="RefSeq" id="WP_155169678.1">
    <property type="nucleotide sequence ID" value="NZ_BAAAFL010000029.1"/>
</dbReference>
<feature type="transmembrane region" description="Helical" evidence="1">
    <location>
        <begin position="222"/>
        <end position="245"/>
    </location>
</feature>
<reference evidence="3 4" key="1">
    <citation type="submission" date="2019-02" db="EMBL/GenBank/DDBJ databases">
        <authorList>
            <person name="Goldberg S.R."/>
            <person name="Haltli B.A."/>
            <person name="Correa H."/>
            <person name="Russell K.G."/>
        </authorList>
    </citation>
    <scope>NUCLEOTIDE SEQUENCE [LARGE SCALE GENOMIC DNA]</scope>
    <source>
        <strain evidence="3 4">JCM 16186</strain>
    </source>
</reference>
<protein>
    <submittedName>
        <fullName evidence="3">CPBP family intramembrane metalloprotease</fullName>
    </submittedName>
</protein>
<proteinExistence type="predicted"/>
<feature type="transmembrane region" description="Helical" evidence="1">
    <location>
        <begin position="146"/>
        <end position="163"/>
    </location>
</feature>
<dbReference type="Pfam" id="PF02517">
    <property type="entry name" value="Rce1-like"/>
    <property type="match status" value="1"/>
</dbReference>
<dbReference type="Proteomes" id="UP000798808">
    <property type="component" value="Unassembled WGS sequence"/>
</dbReference>
<evidence type="ECO:0000313" key="4">
    <source>
        <dbReference type="Proteomes" id="UP000798808"/>
    </source>
</evidence>
<accession>A0ABW9RJ43</accession>
<feature type="transmembrane region" description="Helical" evidence="1">
    <location>
        <begin position="61"/>
        <end position="83"/>
    </location>
</feature>